<dbReference type="Proteomes" id="UP000765509">
    <property type="component" value="Unassembled WGS sequence"/>
</dbReference>
<proteinExistence type="predicted"/>
<accession>A0A9Q3CT94</accession>
<dbReference type="AlphaFoldDB" id="A0A9Q3CT94"/>
<name>A0A9Q3CT94_9BASI</name>
<evidence type="ECO:0000313" key="3">
    <source>
        <dbReference type="Proteomes" id="UP000765509"/>
    </source>
</evidence>
<protein>
    <submittedName>
        <fullName evidence="2">Uncharacterized protein</fullName>
    </submittedName>
</protein>
<feature type="region of interest" description="Disordered" evidence="1">
    <location>
        <begin position="58"/>
        <end position="77"/>
    </location>
</feature>
<reference evidence="2" key="1">
    <citation type="submission" date="2021-03" db="EMBL/GenBank/DDBJ databases">
        <title>Draft genome sequence of rust myrtle Austropuccinia psidii MF-1, a brazilian biotype.</title>
        <authorList>
            <person name="Quecine M.C."/>
            <person name="Pachon D.M.R."/>
            <person name="Bonatelli M.L."/>
            <person name="Correr F.H."/>
            <person name="Franceschini L.M."/>
            <person name="Leite T.F."/>
            <person name="Margarido G.R.A."/>
            <person name="Almeida C.A."/>
            <person name="Ferrarezi J.A."/>
            <person name="Labate C.A."/>
        </authorList>
    </citation>
    <scope>NUCLEOTIDE SEQUENCE</scope>
    <source>
        <strain evidence="2">MF-1</strain>
    </source>
</reference>
<keyword evidence="3" id="KW-1185">Reference proteome</keyword>
<evidence type="ECO:0000313" key="2">
    <source>
        <dbReference type="EMBL" id="MBW0489427.1"/>
    </source>
</evidence>
<comment type="caution">
    <text evidence="2">The sequence shown here is derived from an EMBL/GenBank/DDBJ whole genome shotgun (WGS) entry which is preliminary data.</text>
</comment>
<organism evidence="2 3">
    <name type="scientific">Austropuccinia psidii MF-1</name>
    <dbReference type="NCBI Taxonomy" id="1389203"/>
    <lineage>
        <taxon>Eukaryota</taxon>
        <taxon>Fungi</taxon>
        <taxon>Dikarya</taxon>
        <taxon>Basidiomycota</taxon>
        <taxon>Pucciniomycotina</taxon>
        <taxon>Pucciniomycetes</taxon>
        <taxon>Pucciniales</taxon>
        <taxon>Sphaerophragmiaceae</taxon>
        <taxon>Austropuccinia</taxon>
    </lineage>
</organism>
<sequence length="88" mass="9792">MQLLYLETGKIKVSNDYTVTASNPTLSMNQPELSLPSVSSLKIKLRLPSPQLTELTAQSPADQPVNRKFQPPISSPPKYRKTLIVKEV</sequence>
<dbReference type="EMBL" id="AVOT02010069">
    <property type="protein sequence ID" value="MBW0489427.1"/>
    <property type="molecule type" value="Genomic_DNA"/>
</dbReference>
<gene>
    <name evidence="2" type="ORF">O181_029142</name>
</gene>
<evidence type="ECO:0000256" key="1">
    <source>
        <dbReference type="SAM" id="MobiDB-lite"/>
    </source>
</evidence>